<dbReference type="AlphaFoldDB" id="A0A6J4RK75"/>
<keyword evidence="1" id="KW-1133">Transmembrane helix</keyword>
<keyword evidence="1" id="KW-0812">Transmembrane</keyword>
<dbReference type="EMBL" id="CADCVI010000150">
    <property type="protein sequence ID" value="CAA9475662.1"/>
    <property type="molecule type" value="Genomic_DNA"/>
</dbReference>
<reference evidence="2" key="1">
    <citation type="submission" date="2020-02" db="EMBL/GenBank/DDBJ databases">
        <authorList>
            <person name="Meier V. D."/>
        </authorList>
    </citation>
    <scope>NUCLEOTIDE SEQUENCE</scope>
    <source>
        <strain evidence="2">AVDCRST_MAG25</strain>
    </source>
</reference>
<sequence>MRGEKVARTLWTGILGAVLAATAGLTWLVALFAASPGLFGGAPEPMGPGYGLLMHLAAPLLLGLAAVPISRGLGAGWRRTGGTAFGVFAIGYASSTLALDGSELEAGVGTFLFVAVVTPALAVLAASAGRGVDSAALLGGVVLAGAVLALLVYACSQSSPLLAALFGVLAWILLPVVAGTAGARDGGDGRVRVAGGER</sequence>
<keyword evidence="1" id="KW-0472">Membrane</keyword>
<proteinExistence type="predicted"/>
<organism evidence="2">
    <name type="scientific">uncultured Rubrobacteraceae bacterium</name>
    <dbReference type="NCBI Taxonomy" id="349277"/>
    <lineage>
        <taxon>Bacteria</taxon>
        <taxon>Bacillati</taxon>
        <taxon>Actinomycetota</taxon>
        <taxon>Rubrobacteria</taxon>
        <taxon>Rubrobacterales</taxon>
        <taxon>Rubrobacteraceae</taxon>
        <taxon>environmental samples</taxon>
    </lineage>
</organism>
<feature type="transmembrane region" description="Helical" evidence="1">
    <location>
        <begin position="160"/>
        <end position="183"/>
    </location>
</feature>
<evidence type="ECO:0000313" key="2">
    <source>
        <dbReference type="EMBL" id="CAA9475662.1"/>
    </source>
</evidence>
<feature type="transmembrane region" description="Helical" evidence="1">
    <location>
        <begin position="52"/>
        <end position="69"/>
    </location>
</feature>
<feature type="transmembrane region" description="Helical" evidence="1">
    <location>
        <begin position="135"/>
        <end position="154"/>
    </location>
</feature>
<evidence type="ECO:0000256" key="1">
    <source>
        <dbReference type="SAM" id="Phobius"/>
    </source>
</evidence>
<feature type="transmembrane region" description="Helical" evidence="1">
    <location>
        <begin position="12"/>
        <end position="32"/>
    </location>
</feature>
<gene>
    <name evidence="2" type="ORF">AVDCRST_MAG25-2393</name>
</gene>
<feature type="transmembrane region" description="Helical" evidence="1">
    <location>
        <begin position="81"/>
        <end position="99"/>
    </location>
</feature>
<feature type="transmembrane region" description="Helical" evidence="1">
    <location>
        <begin position="111"/>
        <end position="128"/>
    </location>
</feature>
<accession>A0A6J4RK75</accession>
<protein>
    <submittedName>
        <fullName evidence="2">Uncharacterized protein</fullName>
    </submittedName>
</protein>
<name>A0A6J4RK75_9ACTN</name>